<gene>
    <name evidence="1" type="ORF">V6575_04090</name>
</gene>
<proteinExistence type="predicted"/>
<name>A0ABU8TGJ0_9HYPH</name>
<evidence type="ECO:0000313" key="2">
    <source>
        <dbReference type="Proteomes" id="UP001385499"/>
    </source>
</evidence>
<dbReference type="Proteomes" id="UP001385499">
    <property type="component" value="Unassembled WGS sequence"/>
</dbReference>
<dbReference type="RefSeq" id="WP_340272818.1">
    <property type="nucleotide sequence ID" value="NZ_JBAKIA010000002.1"/>
</dbReference>
<keyword evidence="2" id="KW-1185">Reference proteome</keyword>
<reference evidence="1 2" key="1">
    <citation type="submission" date="2024-02" db="EMBL/GenBank/DDBJ databases">
        <title>Roseibium algae sp. nov., isolated from marine alga (Grateloupia sp.), showing potential in myo-inositol conversion.</title>
        <authorList>
            <person name="Wang Y."/>
        </authorList>
    </citation>
    <scope>NUCLEOTIDE SEQUENCE [LARGE SCALE GENOMIC DNA]</scope>
    <source>
        <strain evidence="1 2">H3510</strain>
    </source>
</reference>
<comment type="caution">
    <text evidence="1">The sequence shown here is derived from an EMBL/GenBank/DDBJ whole genome shotgun (WGS) entry which is preliminary data.</text>
</comment>
<evidence type="ECO:0000313" key="1">
    <source>
        <dbReference type="EMBL" id="MEJ8473256.1"/>
    </source>
</evidence>
<organism evidence="1 2">
    <name type="scientific">Roseibium algae</name>
    <dbReference type="NCBI Taxonomy" id="3123038"/>
    <lineage>
        <taxon>Bacteria</taxon>
        <taxon>Pseudomonadati</taxon>
        <taxon>Pseudomonadota</taxon>
        <taxon>Alphaproteobacteria</taxon>
        <taxon>Hyphomicrobiales</taxon>
        <taxon>Stappiaceae</taxon>
        <taxon>Roseibium</taxon>
    </lineage>
</organism>
<accession>A0ABU8TGJ0</accession>
<sequence>MTSPGFMRSPWFKWGLLAVIQLLLISLPLANRLTVQMTGTEVTLAIRPVDPRDLLRGDYVIINLAITRLPSEIAATLEDPVSGETIYLELVPDDKGIAQPTRLARNRADLGALAIEGRVTSTGSASLTIDYGIDAFYLAEGTGKVIETLDTARVHLVAALAPDGQSLPLRLLVDGKPFKSDAAF</sequence>
<dbReference type="Pfam" id="PF14345">
    <property type="entry name" value="GDYXXLXY"/>
    <property type="match status" value="1"/>
</dbReference>
<dbReference type="InterPro" id="IPR025833">
    <property type="entry name" value="GDYXXLXY"/>
</dbReference>
<dbReference type="EMBL" id="JBAKIA010000002">
    <property type="protein sequence ID" value="MEJ8473256.1"/>
    <property type="molecule type" value="Genomic_DNA"/>
</dbReference>
<protein>
    <submittedName>
        <fullName evidence="1">GDYXXLXY domain-containing protein</fullName>
    </submittedName>
</protein>